<evidence type="ECO:0000313" key="1">
    <source>
        <dbReference type="EMBL" id="GAA1769971.1"/>
    </source>
</evidence>
<sequence>MSFSSITMVDNYTGARNPLARLRIQLLRTSSILASKRLRWEWTGNASNAYYLPALRTDVAGRTEWAGAHT</sequence>
<protein>
    <submittedName>
        <fullName evidence="1">Uncharacterized protein</fullName>
    </submittedName>
</protein>
<accession>A0ABP4X4E7</accession>
<dbReference type="EMBL" id="BAAAPN010000059">
    <property type="protein sequence ID" value="GAA1769971.1"/>
    <property type="molecule type" value="Genomic_DNA"/>
</dbReference>
<keyword evidence="2" id="KW-1185">Reference proteome</keyword>
<name>A0ABP4X4E7_9MICO</name>
<reference evidence="2" key="1">
    <citation type="journal article" date="2019" name="Int. J. Syst. Evol. Microbiol.">
        <title>The Global Catalogue of Microorganisms (GCM) 10K type strain sequencing project: providing services to taxonomists for standard genome sequencing and annotation.</title>
        <authorList>
            <consortium name="The Broad Institute Genomics Platform"/>
            <consortium name="The Broad Institute Genome Sequencing Center for Infectious Disease"/>
            <person name="Wu L."/>
            <person name="Ma J."/>
        </authorList>
    </citation>
    <scope>NUCLEOTIDE SEQUENCE [LARGE SCALE GENOMIC DNA]</scope>
    <source>
        <strain evidence="2">JCM 15591</strain>
    </source>
</reference>
<evidence type="ECO:0000313" key="2">
    <source>
        <dbReference type="Proteomes" id="UP001501475"/>
    </source>
</evidence>
<dbReference type="Proteomes" id="UP001501475">
    <property type="component" value="Unassembled WGS sequence"/>
</dbReference>
<gene>
    <name evidence="1" type="ORF">GCM10009810_30640</name>
</gene>
<comment type="caution">
    <text evidence="1">The sequence shown here is derived from an EMBL/GenBank/DDBJ whole genome shotgun (WGS) entry which is preliminary data.</text>
</comment>
<organism evidence="1 2">
    <name type="scientific">Nostocoides vanveenii</name>
    <dbReference type="NCBI Taxonomy" id="330835"/>
    <lineage>
        <taxon>Bacteria</taxon>
        <taxon>Bacillati</taxon>
        <taxon>Actinomycetota</taxon>
        <taxon>Actinomycetes</taxon>
        <taxon>Micrococcales</taxon>
        <taxon>Intrasporangiaceae</taxon>
        <taxon>Nostocoides</taxon>
    </lineage>
</organism>
<proteinExistence type="predicted"/>